<dbReference type="EMBL" id="FN656896">
    <property type="protein sequence ID" value="CBY42128.1"/>
    <property type="molecule type" value="Genomic_DNA"/>
</dbReference>
<dbReference type="PANTHER" id="PTHR44809">
    <property type="match status" value="1"/>
</dbReference>
<proteinExistence type="predicted"/>
<protein>
    <submittedName>
        <fullName evidence="2">Uncharacterized protein</fullName>
    </submittedName>
</protein>
<sequence>MISFSSPFASALVVLIIVSPALQNDFVHDDIPAIVRNPDVQGRTGFFALLKNDFWGKAMSEKTSHKSYRPLTVLTYRINRMLTGSHAFFFHLTNILLHSGLVYRIHSTLLRFGHRFERKYFSKIDFDVYRQSQTYSQRIKILPIISSICGDPVRNSPHQLGIFREQRWSGRSSFCPFHAQWDYQQRGYCSFWNVCAFR</sequence>
<keyword evidence="1" id="KW-0732">Signal</keyword>
<evidence type="ECO:0000313" key="2">
    <source>
        <dbReference type="EMBL" id="CBY42128.1"/>
    </source>
</evidence>
<dbReference type="PANTHER" id="PTHR44809:SF1">
    <property type="entry name" value="PROTEIN O-MANNOSYL-TRANSFERASE TMTC1"/>
    <property type="match status" value="1"/>
</dbReference>
<organism evidence="2">
    <name type="scientific">Oikopleura dioica</name>
    <name type="common">Tunicate</name>
    <dbReference type="NCBI Taxonomy" id="34765"/>
    <lineage>
        <taxon>Eukaryota</taxon>
        <taxon>Metazoa</taxon>
        <taxon>Chordata</taxon>
        <taxon>Tunicata</taxon>
        <taxon>Appendicularia</taxon>
        <taxon>Copelata</taxon>
        <taxon>Oikopleuridae</taxon>
        <taxon>Oikopleura</taxon>
    </lineage>
</organism>
<name>E4Z350_OIKDI</name>
<feature type="signal peptide" evidence="1">
    <location>
        <begin position="1"/>
        <end position="23"/>
    </location>
</feature>
<accession>E4Z350</accession>
<feature type="chain" id="PRO_5003192672" evidence="1">
    <location>
        <begin position="24"/>
        <end position="198"/>
    </location>
</feature>
<dbReference type="InterPro" id="IPR052943">
    <property type="entry name" value="TMTC_O-mannosyl-trnsfr"/>
</dbReference>
<evidence type="ECO:0000256" key="1">
    <source>
        <dbReference type="SAM" id="SignalP"/>
    </source>
</evidence>
<dbReference type="AlphaFoldDB" id="E4Z350"/>
<reference evidence="2" key="1">
    <citation type="journal article" date="2010" name="Science">
        <title>Plasticity of animal genome architecture unmasked by rapid evolution of a pelagic tunicate.</title>
        <authorList>
            <person name="Denoeud F."/>
            <person name="Henriet S."/>
            <person name="Mungpakdee S."/>
            <person name="Aury J.M."/>
            <person name="Da Silva C."/>
            <person name="Brinkmann H."/>
            <person name="Mikhaleva J."/>
            <person name="Olsen L.C."/>
            <person name="Jubin C."/>
            <person name="Canestro C."/>
            <person name="Bouquet J.M."/>
            <person name="Danks G."/>
            <person name="Poulain J."/>
            <person name="Campsteijn C."/>
            <person name="Adamski M."/>
            <person name="Cross I."/>
            <person name="Yadetie F."/>
            <person name="Muffato M."/>
            <person name="Louis A."/>
            <person name="Butcher S."/>
            <person name="Tsagkogeorga G."/>
            <person name="Konrad A."/>
            <person name="Singh S."/>
            <person name="Jensen M.F."/>
            <person name="Cong E.H."/>
            <person name="Eikeseth-Otteraa H."/>
            <person name="Noel B."/>
            <person name="Anthouard V."/>
            <person name="Porcel B.M."/>
            <person name="Kachouri-Lafond R."/>
            <person name="Nishino A."/>
            <person name="Ugolini M."/>
            <person name="Chourrout P."/>
            <person name="Nishida H."/>
            <person name="Aasland R."/>
            <person name="Huzurbazar S."/>
            <person name="Westhof E."/>
            <person name="Delsuc F."/>
            <person name="Lehrach H."/>
            <person name="Reinhardt R."/>
            <person name="Weissenbach J."/>
            <person name="Roy S.W."/>
            <person name="Artiguenave F."/>
            <person name="Postlethwait J.H."/>
            <person name="Manak J.R."/>
            <person name="Thompson E.M."/>
            <person name="Jaillon O."/>
            <person name="Du Pasquier L."/>
            <person name="Boudinot P."/>
            <person name="Liberles D.A."/>
            <person name="Volff J.N."/>
            <person name="Philippe H."/>
            <person name="Lenhard B."/>
            <person name="Roest Crollius H."/>
            <person name="Wincker P."/>
            <person name="Chourrout D."/>
        </authorList>
    </citation>
    <scope>NUCLEOTIDE SEQUENCE [LARGE SCALE GENOMIC DNA]</scope>
</reference>
<dbReference type="Proteomes" id="UP000011014">
    <property type="component" value="Unassembled WGS sequence"/>
</dbReference>
<gene>
    <name evidence="2" type="ORF">GSOID_T00025800001</name>
</gene>